<dbReference type="OrthoDB" id="29013at2759"/>
<organism evidence="5 6">
    <name type="scientific">Macrolepiota fuliginosa MF-IS2</name>
    <dbReference type="NCBI Taxonomy" id="1400762"/>
    <lineage>
        <taxon>Eukaryota</taxon>
        <taxon>Fungi</taxon>
        <taxon>Dikarya</taxon>
        <taxon>Basidiomycota</taxon>
        <taxon>Agaricomycotina</taxon>
        <taxon>Agaricomycetes</taxon>
        <taxon>Agaricomycetidae</taxon>
        <taxon>Agaricales</taxon>
        <taxon>Agaricineae</taxon>
        <taxon>Agaricaceae</taxon>
        <taxon>Macrolepiota</taxon>
    </lineage>
</organism>
<comment type="similarity">
    <text evidence="2">Belongs to the YPP1 family.</text>
</comment>
<feature type="compositionally biased region" description="Low complexity" evidence="4">
    <location>
        <begin position="1123"/>
        <end position="1142"/>
    </location>
</feature>
<sequence>MSNPKERHYWTQLRAALTAGQWRSSFPAKAPNGTLLPWSELFRKFNKHCKGFRGVAEVALQTRILGSYLATEIDDEDVTGNTMRPPLDLGDECIVGPEGSEDTLAGYESLKGLESSNSLNFALAYYAYALNRPFECLEYLARVPDILIIQNHIPTSAPTQATAGALIVASHRAEASVSSFTASFVSLADPSTPEIRDGRGWAMAEAFRGICLQGMSYERLYPSEPRRALQAYLSALPLFTILTSEFTLSSSTQAAGKLDFTPFLYLREMWRWVERLLWRAVILSSRLCDIHQDDSPDSLWQWFDHYSACSATWPSSFRTAHRSAVSSIYLRAFVLRYRVLSESPIYIPKAPSWLHQARVLAQDYRAILGSSTTFPHASEKNEKVEELVDLSVAVWEASGGAGEYASWVIDILWWATRYTFNSPRVYRHMTRLFHLTGDTPLAIRTLKLYVQIVGKACQASEKGVHEDVDSDDLWVETLVFGIRMMCRYAAVSDDPEIIDDVRYAGTLVEKARSRLNKEKKLLVACVFLAEGVWNSIMAFKEEDSYTRPQRLRDAHNCFIQSVRTHPTSSGYYHLALSFARANPSRDLEKAIESAGLALEADPKEIRYWHLLGLLLTAQEKWKEAAEILERGAELDREVSGELDDDDEDDADEEQSESEAKEENGYVTVEREQVVIKADDLSPPTPPQPPNGSESIPAHSPLCALAADATLIPPASGLLRSMLEKNPPSKRDVYEYSLQLRMTQAALTEVVEGPEGAEQKWVEVFSWIAEKKGILQSSDRESLLFHLRRGWSSYIHTDSHRLSLESAVPPSMMDKTFTISHVHEPLTTNGASTEIPAPSPTHPTSQLIVAPIPITISPATPTNDVTHDVPQGIEEIFSEKGRGKIDGLRVKRSMSIDRGDTSKSKKVQQILKDRVHKGRAGITAVSRKIGHGVSRHHHLHLRRANSSPDFHEVIRNASYQASSIHSRRRLGSFLQLNDRTPEESSTPPPPPPPPAQLPVSQLEVKPNSRQARENRLLSDLWLMSAATFRRLGKIEQAKGGIQEAEVKDEGNSNVWVQLGLYYFALGHRQEAIDALQKALFINTDDVSATVHLSHIYLTLPSPKSQQQQHAKSVPTPIDDTMHNLPTLPTATPTSTRPPSFFPSKRGGDEPDRSNIDLVAGLLSHLTRGRGWDVPEAWYFLAKAYGVQGRKEKEREALKVALRMAEGRGVREVQSALGWCI</sequence>
<dbReference type="SUPFAM" id="SSF48452">
    <property type="entry name" value="TPR-like"/>
    <property type="match status" value="1"/>
</dbReference>
<feature type="region of interest" description="Disordered" evidence="4">
    <location>
        <begin position="677"/>
        <end position="697"/>
    </location>
</feature>
<gene>
    <name evidence="5" type="ORF">P691DRAFT_736232</name>
</gene>
<evidence type="ECO:0000256" key="2">
    <source>
        <dbReference type="ARBA" id="ARBA00038251"/>
    </source>
</evidence>
<dbReference type="Pfam" id="PF13181">
    <property type="entry name" value="TPR_8"/>
    <property type="match status" value="1"/>
</dbReference>
<evidence type="ECO:0000313" key="6">
    <source>
        <dbReference type="Proteomes" id="UP000807342"/>
    </source>
</evidence>
<evidence type="ECO:0000256" key="1">
    <source>
        <dbReference type="ARBA" id="ARBA00002550"/>
    </source>
</evidence>
<keyword evidence="3" id="KW-0802">TPR repeat</keyword>
<feature type="compositionally biased region" description="Acidic residues" evidence="4">
    <location>
        <begin position="640"/>
        <end position="656"/>
    </location>
</feature>
<feature type="region of interest" description="Disordered" evidence="4">
    <location>
        <begin position="1100"/>
        <end position="1151"/>
    </location>
</feature>
<feature type="compositionally biased region" description="Polar residues" evidence="4">
    <location>
        <begin position="1100"/>
        <end position="1109"/>
    </location>
</feature>
<evidence type="ECO:0000313" key="5">
    <source>
        <dbReference type="EMBL" id="KAF9444615.1"/>
    </source>
</evidence>
<feature type="region of interest" description="Disordered" evidence="4">
    <location>
        <begin position="977"/>
        <end position="998"/>
    </location>
</feature>
<reference evidence="5" key="1">
    <citation type="submission" date="2020-11" db="EMBL/GenBank/DDBJ databases">
        <authorList>
            <consortium name="DOE Joint Genome Institute"/>
            <person name="Ahrendt S."/>
            <person name="Riley R."/>
            <person name="Andreopoulos W."/>
            <person name="Labutti K."/>
            <person name="Pangilinan J."/>
            <person name="Ruiz-Duenas F.J."/>
            <person name="Barrasa J.M."/>
            <person name="Sanchez-Garcia M."/>
            <person name="Camarero S."/>
            <person name="Miyauchi S."/>
            <person name="Serrano A."/>
            <person name="Linde D."/>
            <person name="Babiker R."/>
            <person name="Drula E."/>
            <person name="Ayuso-Fernandez I."/>
            <person name="Pacheco R."/>
            <person name="Padilla G."/>
            <person name="Ferreira P."/>
            <person name="Barriuso J."/>
            <person name="Kellner H."/>
            <person name="Castanera R."/>
            <person name="Alfaro M."/>
            <person name="Ramirez L."/>
            <person name="Pisabarro A.G."/>
            <person name="Kuo A."/>
            <person name="Tritt A."/>
            <person name="Lipzen A."/>
            <person name="He G."/>
            <person name="Yan M."/>
            <person name="Ng V."/>
            <person name="Cullen D."/>
            <person name="Martin F."/>
            <person name="Rosso M.-N."/>
            <person name="Henrissat B."/>
            <person name="Hibbett D."/>
            <person name="Martinez A.T."/>
            <person name="Grigoriev I.V."/>
        </authorList>
    </citation>
    <scope>NUCLEOTIDE SEQUENCE</scope>
    <source>
        <strain evidence="5">MF-IS2</strain>
    </source>
</reference>
<dbReference type="PANTHER" id="PTHR23083:SF464">
    <property type="entry name" value="TETRATRICOPEPTIDE REPEAT DOMAIN 7, ISOFORM A"/>
    <property type="match status" value="1"/>
</dbReference>
<dbReference type="InterPro" id="IPR011990">
    <property type="entry name" value="TPR-like_helical_dom_sf"/>
</dbReference>
<protein>
    <submittedName>
        <fullName evidence="5">TPR-like protein</fullName>
    </submittedName>
</protein>
<proteinExistence type="inferred from homology"/>
<feature type="region of interest" description="Disordered" evidence="4">
    <location>
        <begin position="635"/>
        <end position="665"/>
    </location>
</feature>
<dbReference type="AlphaFoldDB" id="A0A9P5X5U5"/>
<evidence type="ECO:0000256" key="3">
    <source>
        <dbReference type="PROSITE-ProRule" id="PRU00339"/>
    </source>
</evidence>
<keyword evidence="6" id="KW-1185">Reference proteome</keyword>
<dbReference type="Gene3D" id="1.25.40.10">
    <property type="entry name" value="Tetratricopeptide repeat domain"/>
    <property type="match status" value="2"/>
</dbReference>
<dbReference type="InterPro" id="IPR019734">
    <property type="entry name" value="TPR_rpt"/>
</dbReference>
<dbReference type="EMBL" id="MU151361">
    <property type="protein sequence ID" value="KAF9444615.1"/>
    <property type="molecule type" value="Genomic_DNA"/>
</dbReference>
<accession>A0A9P5X5U5</accession>
<dbReference type="PROSITE" id="PS50005">
    <property type="entry name" value="TPR"/>
    <property type="match status" value="1"/>
</dbReference>
<dbReference type="PANTHER" id="PTHR23083">
    <property type="entry name" value="TETRATRICOPEPTIDE REPEAT PROTEIN, TPR"/>
    <property type="match status" value="1"/>
</dbReference>
<dbReference type="Proteomes" id="UP000807342">
    <property type="component" value="Unassembled WGS sequence"/>
</dbReference>
<name>A0A9P5X5U5_9AGAR</name>
<feature type="compositionally biased region" description="Pro residues" evidence="4">
    <location>
        <begin position="985"/>
        <end position="995"/>
    </location>
</feature>
<evidence type="ECO:0000256" key="4">
    <source>
        <dbReference type="SAM" id="MobiDB-lite"/>
    </source>
</evidence>
<dbReference type="SMART" id="SM00028">
    <property type="entry name" value="TPR"/>
    <property type="match status" value="5"/>
</dbReference>
<comment type="function">
    <text evidence="1">Involved in endocytosis.</text>
</comment>
<feature type="repeat" description="TPR" evidence="3">
    <location>
        <begin position="1051"/>
        <end position="1084"/>
    </location>
</feature>
<comment type="caution">
    <text evidence="5">The sequence shown here is derived from an EMBL/GenBank/DDBJ whole genome shotgun (WGS) entry which is preliminary data.</text>
</comment>
<dbReference type="InterPro" id="IPR051722">
    <property type="entry name" value="Endocytosis_PI4K-reg_protein"/>
</dbReference>